<feature type="domain" description="Transglutaminase-like" evidence="1">
    <location>
        <begin position="172"/>
        <end position="237"/>
    </location>
</feature>
<dbReference type="InterPro" id="IPR038765">
    <property type="entry name" value="Papain-like_cys_pep_sf"/>
</dbReference>
<dbReference type="Proteomes" id="UP001589605">
    <property type="component" value="Unassembled WGS sequence"/>
</dbReference>
<name>A0ABV5EXD4_9FLAO</name>
<dbReference type="Pfam" id="PF01841">
    <property type="entry name" value="Transglut_core"/>
    <property type="match status" value="1"/>
</dbReference>
<dbReference type="RefSeq" id="WP_382380630.1">
    <property type="nucleotide sequence ID" value="NZ_JBHMEZ010000001.1"/>
</dbReference>
<protein>
    <submittedName>
        <fullName evidence="2">Transglutaminase family protein</fullName>
    </submittedName>
</protein>
<dbReference type="SMART" id="SM00460">
    <property type="entry name" value="TGc"/>
    <property type="match status" value="1"/>
</dbReference>
<dbReference type="InterPro" id="IPR002931">
    <property type="entry name" value="Transglutaminase-like"/>
</dbReference>
<evidence type="ECO:0000313" key="3">
    <source>
        <dbReference type="Proteomes" id="UP001589605"/>
    </source>
</evidence>
<keyword evidence="3" id="KW-1185">Reference proteome</keyword>
<proteinExistence type="predicted"/>
<evidence type="ECO:0000313" key="2">
    <source>
        <dbReference type="EMBL" id="MFB9051837.1"/>
    </source>
</evidence>
<reference evidence="2 3" key="1">
    <citation type="submission" date="2024-09" db="EMBL/GenBank/DDBJ databases">
        <authorList>
            <person name="Sun Q."/>
            <person name="Mori K."/>
        </authorList>
    </citation>
    <scope>NUCLEOTIDE SEQUENCE [LARGE SCALE GENOMIC DNA]</scope>
    <source>
        <strain evidence="2 3">CECT 8286</strain>
    </source>
</reference>
<accession>A0ABV5EXD4</accession>
<gene>
    <name evidence="2" type="ORF">ACFFVB_01985</name>
</gene>
<dbReference type="Gene3D" id="3.10.620.30">
    <property type="match status" value="1"/>
</dbReference>
<evidence type="ECO:0000259" key="1">
    <source>
        <dbReference type="SMART" id="SM00460"/>
    </source>
</evidence>
<dbReference type="PANTHER" id="PTHR33490">
    <property type="entry name" value="BLR5614 PROTEIN-RELATED"/>
    <property type="match status" value="1"/>
</dbReference>
<dbReference type="EMBL" id="JBHMEZ010000001">
    <property type="protein sequence ID" value="MFB9051837.1"/>
    <property type="molecule type" value="Genomic_DNA"/>
</dbReference>
<dbReference type="PANTHER" id="PTHR33490:SF7">
    <property type="entry name" value="BLR2979 PROTEIN"/>
    <property type="match status" value="1"/>
</dbReference>
<sequence length="282" mass="32825">MFNYTIKYTAENIYENPVFEAFWQFLVIPQNNETQDLVSSKFSTSLDCPIEKSINGYDFDTVRIHYKKPFETMRFEAVFKMKKTEIKSVKVDAASKVEDDYIAISTLDFKVDFESSLSITALTRLPKEHLRIFKFDTSKHILDNIIQLNSWVYNYLSFRKDVTDQEMALKDVIEKKAAGSQGFVHLFLAIIRQNNVPARYVSGYLHQGNDFFNDSQIHAWAEVYIPKLGWIGFDPINDLLVSHNHVKISHGQDYNDCEPSKQFLFSLGDKKIKHTVEVTYEQ</sequence>
<dbReference type="SUPFAM" id="SSF54001">
    <property type="entry name" value="Cysteine proteinases"/>
    <property type="match status" value="1"/>
</dbReference>
<organism evidence="2 3">
    <name type="scientific">Formosa undariae</name>
    <dbReference type="NCBI Taxonomy" id="1325436"/>
    <lineage>
        <taxon>Bacteria</taxon>
        <taxon>Pseudomonadati</taxon>
        <taxon>Bacteroidota</taxon>
        <taxon>Flavobacteriia</taxon>
        <taxon>Flavobacteriales</taxon>
        <taxon>Flavobacteriaceae</taxon>
        <taxon>Formosa</taxon>
    </lineage>
</organism>
<comment type="caution">
    <text evidence="2">The sequence shown here is derived from an EMBL/GenBank/DDBJ whole genome shotgun (WGS) entry which is preliminary data.</text>
</comment>